<organism evidence="1">
    <name type="scientific">Salinispora arenicola (strain CNS-205)</name>
    <dbReference type="NCBI Taxonomy" id="391037"/>
    <lineage>
        <taxon>Bacteria</taxon>
        <taxon>Bacillati</taxon>
        <taxon>Actinomycetota</taxon>
        <taxon>Actinomycetes</taxon>
        <taxon>Micromonosporales</taxon>
        <taxon>Micromonosporaceae</taxon>
        <taxon>Salinispora</taxon>
    </lineage>
</organism>
<dbReference type="KEGG" id="saq:Sare_1067"/>
<dbReference type="OrthoDB" id="3398540at2"/>
<dbReference type="SUPFAM" id="SSF48452">
    <property type="entry name" value="TPR-like"/>
    <property type="match status" value="1"/>
</dbReference>
<dbReference type="HOGENOM" id="CLU_029927_7_1_11"/>
<reference evidence="1" key="1">
    <citation type="submission" date="2007-10" db="EMBL/GenBank/DDBJ databases">
        <title>Complete sequence of Salinispora arenicola CNS-205.</title>
        <authorList>
            <consortium name="US DOE Joint Genome Institute"/>
            <person name="Copeland A."/>
            <person name="Lucas S."/>
            <person name="Lapidus A."/>
            <person name="Barry K."/>
            <person name="Glavina del Rio T."/>
            <person name="Dalin E."/>
            <person name="Tice H."/>
            <person name="Pitluck S."/>
            <person name="Foster B."/>
            <person name="Schmutz J."/>
            <person name="Larimer F."/>
            <person name="Land M."/>
            <person name="Hauser L."/>
            <person name="Kyrpides N."/>
            <person name="Ivanova N."/>
            <person name="Jensen P.R."/>
            <person name="Moore B.S."/>
            <person name="Penn K."/>
            <person name="Jenkins C."/>
            <person name="Udwary D."/>
            <person name="Xiang L."/>
            <person name="Gontang E."/>
            <person name="Richardson P."/>
        </authorList>
    </citation>
    <scope>NUCLEOTIDE SEQUENCE [LARGE SCALE GENOMIC DNA]</scope>
    <source>
        <strain evidence="1">CNS-205</strain>
    </source>
</reference>
<sequence>MRESVRRTVVTAPRRHPLAVLRAKAGHTHGEYARLIAETHATLGFGHMAARREKVSRWEAGRAIPERTAQLAIAHIHGVAQEHVDNRAWPEWLHLAYGDARQLELPWTPAAAPEAILDAVAERQQAQQGYLLATGPAAKSLAENWQDAMTEALTKVPQHLPRPGRVPLMWQRGTDAELGSVLQACTRLRTLLTFAGWFTAGWLVPASEQELRHVANHFATTTDVIAEKSRGLLTLAAEGLSLCGFIARLEGEHVSAQRYYVAGLRCATAAGAAELAAAIMTIHAAQYLDLGLHEEATELLTSAQTFLRRSRIPVRDPALPTLMHAQIARVHAQLGDDLGRRRSLSAGRNALESVPYGDPMAILPARGSCWLQLMDGVSLLELGRPDQAVKAFDPLFSKHVPELNLPPSVRSLYLLRAAEAQAAVGDTVGSVESVAQATTLLGGVRVAVSKHVRLALRAYQHLPEVKALLSASD</sequence>
<name>A8M5A2_SALAI</name>
<accession>A8M5A2</accession>
<gene>
    <name evidence="1" type="ordered locus">Sare_1067</name>
</gene>
<dbReference type="AlphaFoldDB" id="A8M5A2"/>
<dbReference type="InterPro" id="IPR011990">
    <property type="entry name" value="TPR-like_helical_dom_sf"/>
</dbReference>
<evidence type="ECO:0000313" key="1">
    <source>
        <dbReference type="EMBL" id="ABV96976.1"/>
    </source>
</evidence>
<dbReference type="eggNOG" id="COG0457">
    <property type="taxonomic scope" value="Bacteria"/>
</dbReference>
<evidence type="ECO:0008006" key="2">
    <source>
        <dbReference type="Google" id="ProtNLM"/>
    </source>
</evidence>
<dbReference type="EMBL" id="CP000850">
    <property type="protein sequence ID" value="ABV96976.1"/>
    <property type="molecule type" value="Genomic_DNA"/>
</dbReference>
<proteinExistence type="predicted"/>
<dbReference type="PATRIC" id="fig|391037.6.peg.1081"/>
<protein>
    <recommendedName>
        <fullName evidence="2">Transcriptional regulator</fullName>
    </recommendedName>
</protein>